<accession>A0ABW4MIA2</accession>
<dbReference type="EMBL" id="JBHUEL010000014">
    <property type="protein sequence ID" value="MFD1768114.1"/>
    <property type="molecule type" value="Genomic_DNA"/>
</dbReference>
<keyword evidence="3" id="KW-1185">Reference proteome</keyword>
<keyword evidence="2" id="KW-0472">Membrane</keyword>
<protein>
    <submittedName>
        <fullName evidence="2">Transmembrane anchor protein</fullName>
    </submittedName>
</protein>
<dbReference type="RefSeq" id="WP_381516441.1">
    <property type="nucleotide sequence ID" value="NZ_JBHUEL010000014.1"/>
</dbReference>
<evidence type="ECO:0000256" key="1">
    <source>
        <dbReference type="SAM" id="MobiDB-lite"/>
    </source>
</evidence>
<dbReference type="Proteomes" id="UP001597215">
    <property type="component" value="Unassembled WGS sequence"/>
</dbReference>
<comment type="caution">
    <text evidence="2">The sequence shown here is derived from an EMBL/GenBank/DDBJ whole genome shotgun (WGS) entry which is preliminary data.</text>
</comment>
<name>A0ABW4MIA2_9SPHN</name>
<reference evidence="3" key="1">
    <citation type="journal article" date="2019" name="Int. J. Syst. Evol. Microbiol.">
        <title>The Global Catalogue of Microorganisms (GCM) 10K type strain sequencing project: providing services to taxonomists for standard genome sequencing and annotation.</title>
        <authorList>
            <consortium name="The Broad Institute Genomics Platform"/>
            <consortium name="The Broad Institute Genome Sequencing Center for Infectious Disease"/>
            <person name="Wu L."/>
            <person name="Ma J."/>
        </authorList>
    </citation>
    <scope>NUCLEOTIDE SEQUENCE [LARGE SCALE GENOMIC DNA]</scope>
    <source>
        <strain evidence="3">CGMCC 1.12449</strain>
    </source>
</reference>
<proteinExistence type="predicted"/>
<feature type="region of interest" description="Disordered" evidence="1">
    <location>
        <begin position="72"/>
        <end position="111"/>
    </location>
</feature>
<keyword evidence="2" id="KW-0812">Transmembrane</keyword>
<evidence type="ECO:0000313" key="2">
    <source>
        <dbReference type="EMBL" id="MFD1768114.1"/>
    </source>
</evidence>
<sequence length="214" mass="22148">MFNSQLPSISDLPTSRQLLGSTLVAIAGAAAILVTVVLPSEYGIDPIGAGRALGLTEMGEIKTQLAQEAAADRVSEAARASNDGAASRVPTADQETAPGRADAQSPDAAVRSDQTEVVLKPGQGAEVKVAAAKGVRIGFNWSVQGGVVNYDTHADAPGISYHGYGKGKQSGGEAGTIVAAFDGKHGWFWRNRTENTVTIVLKTSGAYTDIKRVV</sequence>
<gene>
    <name evidence="2" type="ORF">ACFSAG_14835</name>
</gene>
<organism evidence="2 3">
    <name type="scientific">Sphingorhabdus buctiana</name>
    <dbReference type="NCBI Taxonomy" id="1508805"/>
    <lineage>
        <taxon>Bacteria</taxon>
        <taxon>Pseudomonadati</taxon>
        <taxon>Pseudomonadota</taxon>
        <taxon>Alphaproteobacteria</taxon>
        <taxon>Sphingomonadales</taxon>
        <taxon>Sphingomonadaceae</taxon>
        <taxon>Sphingorhabdus</taxon>
    </lineage>
</organism>
<evidence type="ECO:0000313" key="3">
    <source>
        <dbReference type="Proteomes" id="UP001597215"/>
    </source>
</evidence>